<gene>
    <name evidence="2" type="ORF">GCM10011614_19070</name>
</gene>
<dbReference type="EMBL" id="BMZA01000006">
    <property type="protein sequence ID" value="GGZ04454.1"/>
    <property type="molecule type" value="Genomic_DNA"/>
</dbReference>
<reference evidence="2" key="2">
    <citation type="submission" date="2020-09" db="EMBL/GenBank/DDBJ databases">
        <authorList>
            <person name="Sun Q."/>
            <person name="Kim S."/>
        </authorList>
    </citation>
    <scope>NUCLEOTIDE SEQUENCE</scope>
    <source>
        <strain evidence="2">KCTC 32255</strain>
    </source>
</reference>
<protein>
    <submittedName>
        <fullName evidence="2">Uncharacterized protein</fullName>
    </submittedName>
</protein>
<sequence length="109" mass="11815">MGGGKGRGPQVATKSRRFGAASEASAFAETSLPEIKVPPVCYAPIAVVWRDNFQSRDRTLLPHRPSQTCGGVSYDGDRPAPFPTSLSSEARMLSSERDYCTDAIENQRP</sequence>
<comment type="caution">
    <text evidence="2">The sequence shown here is derived from an EMBL/GenBank/DDBJ whole genome shotgun (WGS) entry which is preliminary data.</text>
</comment>
<accession>A0A918PER9</accession>
<keyword evidence="3" id="KW-1185">Reference proteome</keyword>
<name>A0A918PER9_9SPHN</name>
<dbReference type="AlphaFoldDB" id="A0A918PER9"/>
<evidence type="ECO:0000313" key="2">
    <source>
        <dbReference type="EMBL" id="GGZ04454.1"/>
    </source>
</evidence>
<evidence type="ECO:0000256" key="1">
    <source>
        <dbReference type="SAM" id="MobiDB-lite"/>
    </source>
</evidence>
<feature type="region of interest" description="Disordered" evidence="1">
    <location>
        <begin position="60"/>
        <end position="81"/>
    </location>
</feature>
<reference evidence="2" key="1">
    <citation type="journal article" date="2014" name="Int. J. Syst. Evol. Microbiol.">
        <title>Complete genome sequence of Corynebacterium casei LMG S-19264T (=DSM 44701T), isolated from a smear-ripened cheese.</title>
        <authorList>
            <consortium name="US DOE Joint Genome Institute (JGI-PGF)"/>
            <person name="Walter F."/>
            <person name="Albersmeier A."/>
            <person name="Kalinowski J."/>
            <person name="Ruckert C."/>
        </authorList>
    </citation>
    <scope>NUCLEOTIDE SEQUENCE</scope>
    <source>
        <strain evidence="2">KCTC 32255</strain>
    </source>
</reference>
<organism evidence="2 3">
    <name type="scientific">Novosphingobium colocasiae</name>
    <dbReference type="NCBI Taxonomy" id="1256513"/>
    <lineage>
        <taxon>Bacteria</taxon>
        <taxon>Pseudomonadati</taxon>
        <taxon>Pseudomonadota</taxon>
        <taxon>Alphaproteobacteria</taxon>
        <taxon>Sphingomonadales</taxon>
        <taxon>Sphingomonadaceae</taxon>
        <taxon>Novosphingobium</taxon>
    </lineage>
</organism>
<proteinExistence type="predicted"/>
<evidence type="ECO:0000313" key="3">
    <source>
        <dbReference type="Proteomes" id="UP000648075"/>
    </source>
</evidence>
<feature type="region of interest" description="Disordered" evidence="1">
    <location>
        <begin position="1"/>
        <end position="23"/>
    </location>
</feature>
<dbReference type="Proteomes" id="UP000648075">
    <property type="component" value="Unassembled WGS sequence"/>
</dbReference>